<sequence>MQYVPVGGHLRGENKGAFVFVKRLFVLVTLLSLTACAVQPAKMAPVDYVYEPPVKIGFVSMISERPTHQHTGYTVFGNFVRDLDVKWQLNDYIFTTLAQTFKQQKGYELVNLSADPAAVRLFDNDNLVRVEGEIANANPQELQSIVNALNEPDLDAIVVVRSLKVFYNKNLEVIKSSMGEPGDHGFKSQAGVGMTFNSAIGINFFSVAPKAHYVGWQYLGLIGQPVSPEPADYENLTEQELKSYEKQLKDNIKLKLQSFVGLAPGIAP</sequence>
<name>A0A1E8FIG0_9ALTE</name>
<dbReference type="EMBL" id="MJIC01000006">
    <property type="protein sequence ID" value="OFI35737.1"/>
    <property type="molecule type" value="Genomic_DNA"/>
</dbReference>
<comment type="caution">
    <text evidence="1">The sequence shown here is derived from an EMBL/GenBank/DDBJ whole genome shotgun (WGS) entry which is preliminary data.</text>
</comment>
<gene>
    <name evidence="1" type="ORF">BFC17_10645</name>
</gene>
<dbReference type="STRING" id="1856405.BFC17_10645"/>
<dbReference type="Proteomes" id="UP000176037">
    <property type="component" value="Unassembled WGS sequence"/>
</dbReference>
<dbReference type="OrthoDB" id="6328918at2"/>
<protein>
    <submittedName>
        <fullName evidence="1">Uncharacterized protein</fullName>
    </submittedName>
</protein>
<keyword evidence="2" id="KW-1185">Reference proteome</keyword>
<proteinExistence type="predicted"/>
<evidence type="ECO:0000313" key="1">
    <source>
        <dbReference type="EMBL" id="OFI35737.1"/>
    </source>
</evidence>
<evidence type="ECO:0000313" key="2">
    <source>
        <dbReference type="Proteomes" id="UP000176037"/>
    </source>
</evidence>
<reference evidence="1 2" key="1">
    <citation type="submission" date="2016-09" db="EMBL/GenBank/DDBJ databases">
        <title>Alteromonas lipolytica, a new species isolated from sea water.</title>
        <authorList>
            <person name="Wu Y.-H."/>
            <person name="Cheng H."/>
            <person name="Xu X.-W."/>
        </authorList>
    </citation>
    <scope>NUCLEOTIDE SEQUENCE [LARGE SCALE GENOMIC DNA]</scope>
    <source>
        <strain evidence="1 2">JW12</strain>
    </source>
</reference>
<dbReference type="AlphaFoldDB" id="A0A1E8FIG0"/>
<accession>A0A1E8FIG0</accession>
<organism evidence="1 2">
    <name type="scientific">Alteromonas lipolytica</name>
    <dbReference type="NCBI Taxonomy" id="1856405"/>
    <lineage>
        <taxon>Bacteria</taxon>
        <taxon>Pseudomonadati</taxon>
        <taxon>Pseudomonadota</taxon>
        <taxon>Gammaproteobacteria</taxon>
        <taxon>Alteromonadales</taxon>
        <taxon>Alteromonadaceae</taxon>
        <taxon>Alteromonas/Salinimonas group</taxon>
        <taxon>Alteromonas</taxon>
    </lineage>
</organism>
<dbReference type="RefSeq" id="WP_070174977.1">
    <property type="nucleotide sequence ID" value="NZ_BMJR01000008.1"/>
</dbReference>